<evidence type="ECO:0000313" key="1">
    <source>
        <dbReference type="EMBL" id="SHO42911.1"/>
    </source>
</evidence>
<dbReference type="InterPro" id="IPR005358">
    <property type="entry name" value="Puta_zinc/iron-chelating_dom"/>
</dbReference>
<accession>A0A1M7XW26</accession>
<organism evidence="1 2">
    <name type="scientific">Desulfopila aestuarii DSM 18488</name>
    <dbReference type="NCBI Taxonomy" id="1121416"/>
    <lineage>
        <taxon>Bacteria</taxon>
        <taxon>Pseudomonadati</taxon>
        <taxon>Thermodesulfobacteriota</taxon>
        <taxon>Desulfobulbia</taxon>
        <taxon>Desulfobulbales</taxon>
        <taxon>Desulfocapsaceae</taxon>
        <taxon>Desulfopila</taxon>
    </lineage>
</organism>
<proteinExistence type="predicted"/>
<sequence length="230" mass="25539">MHQTTAVVERIFAIFSDWCKDRTWACRKGCASCCTQNVTLTTLEAQQIVTFIRENNRKEWLAAILDSKLSPHRPNYTINTLARACLAGKELAEETPSTPVPCPFLLESCCTIYPVRPFACRSFLSLKSCNPLQPALVDGAHLAAATAINQLLEHLDQGKAWGNMLDILTLLLNERKEGENGNGTRHTLRSQPLPGFMLGPDEYDQVAPLLERIFLTSVGGRTIETILNGR</sequence>
<name>A0A1M7XW26_9BACT</name>
<dbReference type="AlphaFoldDB" id="A0A1M7XW26"/>
<reference evidence="1 2" key="1">
    <citation type="submission" date="2016-12" db="EMBL/GenBank/DDBJ databases">
        <authorList>
            <person name="Song W.-J."/>
            <person name="Kurnit D.M."/>
        </authorList>
    </citation>
    <scope>NUCLEOTIDE SEQUENCE [LARGE SCALE GENOMIC DNA]</scope>
    <source>
        <strain evidence="1 2">DSM 18488</strain>
    </source>
</reference>
<dbReference type="EMBL" id="FRFE01000001">
    <property type="protein sequence ID" value="SHO42911.1"/>
    <property type="molecule type" value="Genomic_DNA"/>
</dbReference>
<dbReference type="STRING" id="1121416.SAMN02745220_00211"/>
<keyword evidence="2" id="KW-1185">Reference proteome</keyword>
<dbReference type="Pfam" id="PF03692">
    <property type="entry name" value="CxxCxxCC"/>
    <property type="match status" value="1"/>
</dbReference>
<evidence type="ECO:0000313" key="2">
    <source>
        <dbReference type="Proteomes" id="UP000184603"/>
    </source>
</evidence>
<dbReference type="OrthoDB" id="9779822at2"/>
<dbReference type="RefSeq" id="WP_073611576.1">
    <property type="nucleotide sequence ID" value="NZ_FRFE01000001.1"/>
</dbReference>
<gene>
    <name evidence="1" type="ORF">SAMN02745220_00211</name>
</gene>
<dbReference type="Proteomes" id="UP000184603">
    <property type="component" value="Unassembled WGS sequence"/>
</dbReference>
<protein>
    <submittedName>
        <fullName evidence="1">Putative zinc-or iron-chelating domain-containing protein</fullName>
    </submittedName>
</protein>